<accession>A0A9N9U8B6</accession>
<dbReference type="PANTHER" id="PTHR42791">
    <property type="entry name" value="GNAT FAMILY ACETYLTRANSFERASE"/>
    <property type="match status" value="1"/>
</dbReference>
<gene>
    <name evidence="2" type="ORF">CBYS24578_00009181</name>
</gene>
<dbReference type="InterPro" id="IPR016181">
    <property type="entry name" value="Acyl_CoA_acyltransferase"/>
</dbReference>
<dbReference type="InterPro" id="IPR000182">
    <property type="entry name" value="GNAT_dom"/>
</dbReference>
<sequence>MLIRKATRADIGDMARVAVASYANDPQDTYMYPRRLEHPKRYLKLKSDIIEHAFEDPTTVPIVAVLDDQEPDWQGTPVITGFCVWYCESNVGRDSEGAENSTRETKSSILKDSDIVDFLSDSLNPIVSSSNTRSVAQHCSNPTSRRFLAGYEQPSSYYGVYDIGVSPKFQRRGVARQLMNWGIAKADQEALPVYLSATPAGKPLYERLGFRTVGYWTWRPQQGSEWDIMQRDHNAPVERGEKQNSQDC</sequence>
<reference evidence="3" key="1">
    <citation type="submission" date="2019-06" db="EMBL/GenBank/DDBJ databases">
        <authorList>
            <person name="Broberg M."/>
        </authorList>
    </citation>
    <scope>NUCLEOTIDE SEQUENCE [LARGE SCALE GENOMIC DNA]</scope>
</reference>
<name>A0A9N9U8B6_9HYPO</name>
<dbReference type="PANTHER" id="PTHR42791:SF1">
    <property type="entry name" value="N-ACETYLTRANSFERASE DOMAIN-CONTAINING PROTEIN"/>
    <property type="match status" value="1"/>
</dbReference>
<dbReference type="Proteomes" id="UP000754883">
    <property type="component" value="Unassembled WGS sequence"/>
</dbReference>
<dbReference type="SUPFAM" id="SSF55729">
    <property type="entry name" value="Acyl-CoA N-acyltransferases (Nat)"/>
    <property type="match status" value="1"/>
</dbReference>
<dbReference type="EMBL" id="CABFNO020001300">
    <property type="protein sequence ID" value="CAG9978421.1"/>
    <property type="molecule type" value="Genomic_DNA"/>
</dbReference>
<evidence type="ECO:0000313" key="3">
    <source>
        <dbReference type="Proteomes" id="UP000754883"/>
    </source>
</evidence>
<dbReference type="Gene3D" id="3.40.630.30">
    <property type="match status" value="1"/>
</dbReference>
<dbReference type="GO" id="GO:0016747">
    <property type="term" value="F:acyltransferase activity, transferring groups other than amino-acyl groups"/>
    <property type="evidence" value="ECO:0007669"/>
    <property type="project" value="InterPro"/>
</dbReference>
<dbReference type="OrthoDB" id="2115692at2759"/>
<evidence type="ECO:0000259" key="1">
    <source>
        <dbReference type="PROSITE" id="PS51186"/>
    </source>
</evidence>
<dbReference type="AlphaFoldDB" id="A0A9N9U8B6"/>
<dbReference type="InterPro" id="IPR052523">
    <property type="entry name" value="Trichothecene_AcTrans"/>
</dbReference>
<evidence type="ECO:0000313" key="2">
    <source>
        <dbReference type="EMBL" id="CAG9978421.1"/>
    </source>
</evidence>
<dbReference type="Pfam" id="PF13508">
    <property type="entry name" value="Acetyltransf_7"/>
    <property type="match status" value="1"/>
</dbReference>
<organism evidence="2 3">
    <name type="scientific">Clonostachys byssicola</name>
    <dbReference type="NCBI Taxonomy" id="160290"/>
    <lineage>
        <taxon>Eukaryota</taxon>
        <taxon>Fungi</taxon>
        <taxon>Dikarya</taxon>
        <taxon>Ascomycota</taxon>
        <taxon>Pezizomycotina</taxon>
        <taxon>Sordariomycetes</taxon>
        <taxon>Hypocreomycetidae</taxon>
        <taxon>Hypocreales</taxon>
        <taxon>Bionectriaceae</taxon>
        <taxon>Clonostachys</taxon>
    </lineage>
</organism>
<comment type="caution">
    <text evidence="2">The sequence shown here is derived from an EMBL/GenBank/DDBJ whole genome shotgun (WGS) entry which is preliminary data.</text>
</comment>
<dbReference type="PROSITE" id="PS51186">
    <property type="entry name" value="GNAT"/>
    <property type="match status" value="1"/>
</dbReference>
<proteinExistence type="predicted"/>
<protein>
    <recommendedName>
        <fullName evidence="1">N-acetyltransferase domain-containing protein</fullName>
    </recommendedName>
</protein>
<feature type="domain" description="N-acetyltransferase" evidence="1">
    <location>
        <begin position="84"/>
        <end position="234"/>
    </location>
</feature>
<reference evidence="2 3" key="2">
    <citation type="submission" date="2021-10" db="EMBL/GenBank/DDBJ databases">
        <authorList>
            <person name="Piombo E."/>
        </authorList>
    </citation>
    <scope>NUCLEOTIDE SEQUENCE [LARGE SCALE GENOMIC DNA]</scope>
</reference>
<dbReference type="CDD" id="cd04301">
    <property type="entry name" value="NAT_SF"/>
    <property type="match status" value="1"/>
</dbReference>
<keyword evidence="3" id="KW-1185">Reference proteome</keyword>